<accession>A0ABR0AVE5</accession>
<evidence type="ECO:0000313" key="1">
    <source>
        <dbReference type="EMBL" id="KAK4029096.1"/>
    </source>
</evidence>
<sequence>MAVCNVASLKFLRTVINDRHDQVVPRTSQTTTTKKRRNQNGIEAKLAIVLKLIQRLFLFWK</sequence>
<keyword evidence="2" id="KW-1185">Reference proteome</keyword>
<gene>
    <name evidence="1" type="ORF">OUZ56_022106</name>
</gene>
<proteinExistence type="predicted"/>
<evidence type="ECO:0000313" key="2">
    <source>
        <dbReference type="Proteomes" id="UP001234178"/>
    </source>
</evidence>
<protein>
    <submittedName>
        <fullName evidence="1">Uncharacterized protein</fullName>
    </submittedName>
</protein>
<dbReference type="Proteomes" id="UP001234178">
    <property type="component" value="Unassembled WGS sequence"/>
</dbReference>
<dbReference type="EMBL" id="JAOYFB010000039">
    <property type="protein sequence ID" value="KAK4029096.1"/>
    <property type="molecule type" value="Genomic_DNA"/>
</dbReference>
<comment type="caution">
    <text evidence="1">The sequence shown here is derived from an EMBL/GenBank/DDBJ whole genome shotgun (WGS) entry which is preliminary data.</text>
</comment>
<organism evidence="1 2">
    <name type="scientific">Daphnia magna</name>
    <dbReference type="NCBI Taxonomy" id="35525"/>
    <lineage>
        <taxon>Eukaryota</taxon>
        <taxon>Metazoa</taxon>
        <taxon>Ecdysozoa</taxon>
        <taxon>Arthropoda</taxon>
        <taxon>Crustacea</taxon>
        <taxon>Branchiopoda</taxon>
        <taxon>Diplostraca</taxon>
        <taxon>Cladocera</taxon>
        <taxon>Anomopoda</taxon>
        <taxon>Daphniidae</taxon>
        <taxon>Daphnia</taxon>
    </lineage>
</organism>
<name>A0ABR0AVE5_9CRUS</name>
<reference evidence="1 2" key="1">
    <citation type="journal article" date="2023" name="Nucleic Acids Res.">
        <title>The hologenome of Daphnia magna reveals possible DNA methylation and microbiome-mediated evolution of the host genome.</title>
        <authorList>
            <person name="Chaturvedi A."/>
            <person name="Li X."/>
            <person name="Dhandapani V."/>
            <person name="Marshall H."/>
            <person name="Kissane S."/>
            <person name="Cuenca-Cambronero M."/>
            <person name="Asole G."/>
            <person name="Calvet F."/>
            <person name="Ruiz-Romero M."/>
            <person name="Marangio P."/>
            <person name="Guigo R."/>
            <person name="Rago D."/>
            <person name="Mirbahai L."/>
            <person name="Eastwood N."/>
            <person name="Colbourne J.K."/>
            <person name="Zhou J."/>
            <person name="Mallon E."/>
            <person name="Orsini L."/>
        </authorList>
    </citation>
    <scope>NUCLEOTIDE SEQUENCE [LARGE SCALE GENOMIC DNA]</scope>
    <source>
        <strain evidence="1">LRV0_1</strain>
    </source>
</reference>